<evidence type="ECO:0000256" key="2">
    <source>
        <dbReference type="ARBA" id="ARBA00007579"/>
    </source>
</evidence>
<feature type="binding site" evidence="10">
    <location>
        <position position="90"/>
    </location>
    <ligand>
        <name>Mg(2+)</name>
        <dbReference type="ChEBI" id="CHEBI:18420"/>
    </ligand>
</feature>
<comment type="cofactor">
    <cofactor evidence="10">
        <name>Mg(2+)</name>
        <dbReference type="ChEBI" id="CHEBI:18420"/>
    </cofactor>
    <text evidence="10">Binds 1 Mg(2+) ion per subunit. The magnesium ion binds only when substrate is bound.</text>
</comment>
<dbReference type="Gene3D" id="3.90.79.10">
    <property type="entry name" value="Nucleoside Triphosphate Pyrophosphohydrolase"/>
    <property type="match status" value="1"/>
</dbReference>
<dbReference type="PANTHER" id="PTHR10885:SF0">
    <property type="entry name" value="ISOPENTENYL-DIPHOSPHATE DELTA-ISOMERASE"/>
    <property type="match status" value="1"/>
</dbReference>
<dbReference type="GO" id="GO:0050992">
    <property type="term" value="P:dimethylallyl diphosphate biosynthetic process"/>
    <property type="evidence" value="ECO:0007669"/>
    <property type="project" value="UniProtKB-UniRule"/>
</dbReference>
<feature type="binding site" evidence="10">
    <location>
        <position position="72"/>
    </location>
    <ligand>
        <name>Mn(2+)</name>
        <dbReference type="ChEBI" id="CHEBI:29035"/>
    </ligand>
</feature>
<keyword evidence="9 10" id="KW-0413">Isomerase</keyword>
<feature type="active site" evidence="10">
    <location>
        <position position="119"/>
    </location>
</feature>
<comment type="cofactor">
    <cofactor evidence="10">
        <name>Mn(2+)</name>
        <dbReference type="ChEBI" id="CHEBI:29035"/>
    </cofactor>
    <text evidence="10">Binds 1 Mn(2+) ion per subunit.</text>
</comment>
<keyword evidence="6 10" id="KW-0460">Magnesium</keyword>
<evidence type="ECO:0000256" key="6">
    <source>
        <dbReference type="ARBA" id="ARBA00022842"/>
    </source>
</evidence>
<reference evidence="12 13" key="1">
    <citation type="submission" date="2019-03" db="EMBL/GenBank/DDBJ databases">
        <title>Sequencing the genomes of 1000 actinobacteria strains.</title>
        <authorList>
            <person name="Klenk H.-P."/>
        </authorList>
    </citation>
    <scope>NUCLEOTIDE SEQUENCE [LARGE SCALE GENOMIC DNA]</scope>
    <source>
        <strain evidence="12 13">DSM 43805</strain>
    </source>
</reference>
<dbReference type="EMBL" id="SNWR01000001">
    <property type="protein sequence ID" value="TDO39314.1"/>
    <property type="molecule type" value="Genomic_DNA"/>
</dbReference>
<evidence type="ECO:0000256" key="1">
    <source>
        <dbReference type="ARBA" id="ARBA00004826"/>
    </source>
</evidence>
<accession>A0A4R6JRU5</accession>
<evidence type="ECO:0000256" key="9">
    <source>
        <dbReference type="ARBA" id="ARBA00023235"/>
    </source>
</evidence>
<feature type="active site" evidence="10">
    <location>
        <position position="70"/>
    </location>
</feature>
<feature type="domain" description="Nudix hydrolase" evidence="11">
    <location>
        <begin position="33"/>
        <end position="169"/>
    </location>
</feature>
<dbReference type="UniPathway" id="UPA00059">
    <property type="reaction ID" value="UER00104"/>
</dbReference>
<evidence type="ECO:0000256" key="5">
    <source>
        <dbReference type="ARBA" id="ARBA00022723"/>
    </source>
</evidence>
<feature type="binding site" evidence="10">
    <location>
        <position position="117"/>
    </location>
    <ligand>
        <name>Mn(2+)</name>
        <dbReference type="ChEBI" id="CHEBI:29035"/>
    </ligand>
</feature>
<dbReference type="InterPro" id="IPR000086">
    <property type="entry name" value="NUDIX_hydrolase_dom"/>
</dbReference>
<evidence type="ECO:0000256" key="7">
    <source>
        <dbReference type="ARBA" id="ARBA00023211"/>
    </source>
</evidence>
<dbReference type="GO" id="GO:0046872">
    <property type="term" value="F:metal ion binding"/>
    <property type="evidence" value="ECO:0007669"/>
    <property type="project" value="UniProtKB-KW"/>
</dbReference>
<dbReference type="CDD" id="cd02885">
    <property type="entry name" value="NUDIX_IPP_Isomerase"/>
    <property type="match status" value="1"/>
</dbReference>
<dbReference type="NCBIfam" id="NF002995">
    <property type="entry name" value="PRK03759.1"/>
    <property type="match status" value="1"/>
</dbReference>
<dbReference type="NCBIfam" id="TIGR02150">
    <property type="entry name" value="IPP_isom_1"/>
    <property type="match status" value="1"/>
</dbReference>
<evidence type="ECO:0000256" key="10">
    <source>
        <dbReference type="HAMAP-Rule" id="MF_00202"/>
    </source>
</evidence>
<dbReference type="GO" id="GO:0004452">
    <property type="term" value="F:isopentenyl-diphosphate delta-isomerase activity"/>
    <property type="evidence" value="ECO:0007669"/>
    <property type="project" value="UniProtKB-UniRule"/>
</dbReference>
<dbReference type="HAMAP" id="MF_00202">
    <property type="entry name" value="Idi"/>
    <property type="match status" value="1"/>
</dbReference>
<evidence type="ECO:0000256" key="4">
    <source>
        <dbReference type="ARBA" id="ARBA00022490"/>
    </source>
</evidence>
<comment type="pathway">
    <text evidence="1 10">Isoprenoid biosynthesis; dimethylallyl diphosphate biosynthesis; dimethylallyl diphosphate from isopentenyl diphosphate: step 1/1.</text>
</comment>
<dbReference type="PANTHER" id="PTHR10885">
    <property type="entry name" value="ISOPENTENYL-DIPHOSPHATE DELTA-ISOMERASE"/>
    <property type="match status" value="1"/>
</dbReference>
<dbReference type="AlphaFoldDB" id="A0A4R6JRU5"/>
<dbReference type="Pfam" id="PF00293">
    <property type="entry name" value="NUDIX"/>
    <property type="match status" value="1"/>
</dbReference>
<evidence type="ECO:0000259" key="11">
    <source>
        <dbReference type="PROSITE" id="PS51462"/>
    </source>
</evidence>
<feature type="binding site" evidence="10">
    <location>
        <position position="35"/>
    </location>
    <ligand>
        <name>Mn(2+)</name>
        <dbReference type="ChEBI" id="CHEBI:29035"/>
    </ligand>
</feature>
<organism evidence="12 13">
    <name type="scientific">Paractinoplanes brasiliensis</name>
    <dbReference type="NCBI Taxonomy" id="52695"/>
    <lineage>
        <taxon>Bacteria</taxon>
        <taxon>Bacillati</taxon>
        <taxon>Actinomycetota</taxon>
        <taxon>Actinomycetes</taxon>
        <taxon>Micromonosporales</taxon>
        <taxon>Micromonosporaceae</taxon>
        <taxon>Paractinoplanes</taxon>
    </lineage>
</organism>
<sequence length="229" mass="24020">MTARESHLVELVDADGVALGSATVADAHTTPGQLHRAFSVFLRDPSGRVLLQQRAPAKTRFPLRWANTCCGHPLPDEPLTVAAARRLVEEVGVADVPLTEVGVYAYYAEDPATGRVEYEYDHVLVGDLPIGVRPTPDPDEVADLRWVSVPALLAELESDSRPYAPWLLGVTQRLASSSGLASSSSRLAVPSSRLAVPSSGLAVPSSGSAASSSGLAASVDAGFVEPDGR</sequence>
<comment type="catalytic activity">
    <reaction evidence="10">
        <text>isopentenyl diphosphate = dimethylallyl diphosphate</text>
        <dbReference type="Rhea" id="RHEA:23284"/>
        <dbReference type="ChEBI" id="CHEBI:57623"/>
        <dbReference type="ChEBI" id="CHEBI:128769"/>
        <dbReference type="EC" id="5.3.3.2"/>
    </reaction>
</comment>
<dbReference type="SUPFAM" id="SSF55811">
    <property type="entry name" value="Nudix"/>
    <property type="match status" value="1"/>
</dbReference>
<dbReference type="GO" id="GO:0005737">
    <property type="term" value="C:cytoplasm"/>
    <property type="evidence" value="ECO:0007669"/>
    <property type="project" value="UniProtKB-SubCell"/>
</dbReference>
<comment type="similarity">
    <text evidence="2 10">Belongs to the IPP isomerase type 1 family.</text>
</comment>
<dbReference type="InterPro" id="IPR015797">
    <property type="entry name" value="NUDIX_hydrolase-like_dom_sf"/>
</dbReference>
<evidence type="ECO:0000313" key="13">
    <source>
        <dbReference type="Proteomes" id="UP000294901"/>
    </source>
</evidence>
<keyword evidence="5 10" id="KW-0479">Metal-binding</keyword>
<gene>
    <name evidence="10" type="primary">idi</name>
    <name evidence="12" type="ORF">C8E87_2999</name>
</gene>
<evidence type="ECO:0000256" key="8">
    <source>
        <dbReference type="ARBA" id="ARBA00023229"/>
    </source>
</evidence>
<proteinExistence type="inferred from homology"/>
<dbReference type="PROSITE" id="PS51462">
    <property type="entry name" value="NUDIX"/>
    <property type="match status" value="1"/>
</dbReference>
<dbReference type="RefSeq" id="WP_133873664.1">
    <property type="nucleotide sequence ID" value="NZ_BOMD01000105.1"/>
</dbReference>
<feature type="binding site" evidence="10">
    <location>
        <position position="28"/>
    </location>
    <ligand>
        <name>Mn(2+)</name>
        <dbReference type="ChEBI" id="CHEBI:29035"/>
    </ligand>
</feature>
<evidence type="ECO:0000313" key="12">
    <source>
        <dbReference type="EMBL" id="TDO39314.1"/>
    </source>
</evidence>
<feature type="binding site" evidence="10">
    <location>
        <position position="119"/>
    </location>
    <ligand>
        <name>Mn(2+)</name>
        <dbReference type="ChEBI" id="CHEBI:29035"/>
    </ligand>
</feature>
<dbReference type="GO" id="GO:0009240">
    <property type="term" value="P:isopentenyl diphosphate biosynthetic process"/>
    <property type="evidence" value="ECO:0007669"/>
    <property type="project" value="TreeGrafter"/>
</dbReference>
<dbReference type="InterPro" id="IPR056375">
    <property type="entry name" value="Idi_bact"/>
</dbReference>
<dbReference type="OrthoDB" id="9809458at2"/>
<protein>
    <recommendedName>
        <fullName evidence="3 10">Isopentenyl-diphosphate Delta-isomerase</fullName>
        <shortName evidence="10">IPP isomerase</shortName>
        <ecNumber evidence="3 10">5.3.3.2</ecNumber>
    </recommendedName>
    <alternativeName>
        <fullName evidence="10">IPP:DMAPP isomerase</fullName>
    </alternativeName>
    <alternativeName>
        <fullName evidence="10">Isopentenyl pyrophosphate isomerase</fullName>
    </alternativeName>
</protein>
<keyword evidence="13" id="KW-1185">Reference proteome</keyword>
<dbReference type="InterPro" id="IPR011876">
    <property type="entry name" value="IsopentenylPP_isomerase_typ1"/>
</dbReference>
<dbReference type="Proteomes" id="UP000294901">
    <property type="component" value="Unassembled WGS sequence"/>
</dbReference>
<name>A0A4R6JRU5_9ACTN</name>
<keyword evidence="4 10" id="KW-0963">Cytoplasm</keyword>
<keyword evidence="8 10" id="KW-0414">Isoprene biosynthesis</keyword>
<evidence type="ECO:0000256" key="3">
    <source>
        <dbReference type="ARBA" id="ARBA00012057"/>
    </source>
</evidence>
<dbReference type="EC" id="5.3.3.2" evidence="3 10"/>
<comment type="subcellular location">
    <subcellularLocation>
        <location evidence="10">Cytoplasm</location>
    </subcellularLocation>
</comment>
<keyword evidence="7 10" id="KW-0464">Manganese</keyword>
<comment type="caution">
    <text evidence="12">The sequence shown here is derived from an EMBL/GenBank/DDBJ whole genome shotgun (WGS) entry which is preliminary data.</text>
</comment>
<comment type="function">
    <text evidence="10">Catalyzes the 1,3-allylic rearrangement of the homoallylic substrate isopentenyl (IPP) to its highly electrophilic allylic isomer, dimethylallyl diphosphate (DMAPP).</text>
</comment>